<dbReference type="InterPro" id="IPR028098">
    <property type="entry name" value="Glyco_trans_4-like_N"/>
</dbReference>
<evidence type="ECO:0000313" key="3">
    <source>
        <dbReference type="EMBL" id="MDZ8117746.1"/>
    </source>
</evidence>
<comment type="caution">
    <text evidence="3">The sequence shown here is derived from an EMBL/GenBank/DDBJ whole genome shotgun (WGS) entry which is preliminary data.</text>
</comment>
<dbReference type="InterPro" id="IPR050194">
    <property type="entry name" value="Glycosyltransferase_grp1"/>
</dbReference>
<reference evidence="3 4" key="1">
    <citation type="journal article" date="2024" name="Appl. Environ. Microbiol.">
        <title>Pontiella agarivorans sp. nov., a novel marine anaerobic bacterium capable of degrading macroalgal polysaccharides and fixing nitrogen.</title>
        <authorList>
            <person name="Liu N."/>
            <person name="Kivenson V."/>
            <person name="Peng X."/>
            <person name="Cui Z."/>
            <person name="Lankiewicz T.S."/>
            <person name="Gosselin K.M."/>
            <person name="English C.J."/>
            <person name="Blair E.M."/>
            <person name="O'Malley M.A."/>
            <person name="Valentine D.L."/>
        </authorList>
    </citation>
    <scope>NUCLEOTIDE SEQUENCE [LARGE SCALE GENOMIC DNA]</scope>
    <source>
        <strain evidence="3 4">NLcol2</strain>
    </source>
</reference>
<proteinExistence type="predicted"/>
<dbReference type="PANTHER" id="PTHR45947:SF3">
    <property type="entry name" value="SULFOQUINOVOSYL TRANSFERASE SQD2"/>
    <property type="match status" value="1"/>
</dbReference>
<dbReference type="SUPFAM" id="SSF53756">
    <property type="entry name" value="UDP-Glycosyltransferase/glycogen phosphorylase"/>
    <property type="match status" value="1"/>
</dbReference>
<dbReference type="EC" id="2.4.-.-" evidence="3"/>
<name>A0ABU5MUW7_9BACT</name>
<keyword evidence="4" id="KW-1185">Reference proteome</keyword>
<dbReference type="RefSeq" id="WP_322607549.1">
    <property type="nucleotide sequence ID" value="NZ_JARVCO010000004.1"/>
</dbReference>
<dbReference type="GO" id="GO:0016757">
    <property type="term" value="F:glycosyltransferase activity"/>
    <property type="evidence" value="ECO:0007669"/>
    <property type="project" value="UniProtKB-KW"/>
</dbReference>
<keyword evidence="3" id="KW-0328">Glycosyltransferase</keyword>
<protein>
    <submittedName>
        <fullName evidence="3">Glycosyltransferase family 4 protein</fullName>
        <ecNumber evidence="3">2.4.-.-</ecNumber>
    </submittedName>
</protein>
<dbReference type="Pfam" id="PF00534">
    <property type="entry name" value="Glycos_transf_1"/>
    <property type="match status" value="1"/>
</dbReference>
<feature type="domain" description="Glycosyltransferase subfamily 4-like N-terminal" evidence="2">
    <location>
        <begin position="15"/>
        <end position="164"/>
    </location>
</feature>
<dbReference type="InterPro" id="IPR001296">
    <property type="entry name" value="Glyco_trans_1"/>
</dbReference>
<accession>A0ABU5MUW7</accession>
<dbReference type="EMBL" id="JARVCO010000004">
    <property type="protein sequence ID" value="MDZ8117746.1"/>
    <property type="molecule type" value="Genomic_DNA"/>
</dbReference>
<dbReference type="Gene3D" id="3.40.50.2000">
    <property type="entry name" value="Glycogen Phosphorylase B"/>
    <property type="match status" value="2"/>
</dbReference>
<evidence type="ECO:0000259" key="1">
    <source>
        <dbReference type="Pfam" id="PF00534"/>
    </source>
</evidence>
<evidence type="ECO:0000313" key="4">
    <source>
        <dbReference type="Proteomes" id="UP001290861"/>
    </source>
</evidence>
<dbReference type="Pfam" id="PF13439">
    <property type="entry name" value="Glyco_transf_4"/>
    <property type="match status" value="1"/>
</dbReference>
<organism evidence="3 4">
    <name type="scientific">Pontiella agarivorans</name>
    <dbReference type="NCBI Taxonomy" id="3038953"/>
    <lineage>
        <taxon>Bacteria</taxon>
        <taxon>Pseudomonadati</taxon>
        <taxon>Kiritimatiellota</taxon>
        <taxon>Kiritimatiellia</taxon>
        <taxon>Kiritimatiellales</taxon>
        <taxon>Pontiellaceae</taxon>
        <taxon>Pontiella</taxon>
    </lineage>
</organism>
<feature type="domain" description="Glycosyl transferase family 1" evidence="1">
    <location>
        <begin position="173"/>
        <end position="293"/>
    </location>
</feature>
<dbReference type="PANTHER" id="PTHR45947">
    <property type="entry name" value="SULFOQUINOVOSYL TRANSFERASE SQD2"/>
    <property type="match status" value="1"/>
</dbReference>
<evidence type="ECO:0000259" key="2">
    <source>
        <dbReference type="Pfam" id="PF13439"/>
    </source>
</evidence>
<gene>
    <name evidence="3" type="ORF">P9H32_03840</name>
</gene>
<keyword evidence="3" id="KW-0808">Transferase</keyword>
<sequence>MKVIHICQRDDPDSGGSLRVAEALGLEQRAAGVDVWVLFLYGPRSHVCEEFKDRAICLNLDSSKQAFRGVRSFCSTIRKVNPDIIHSHDGIIWPRLAIMQFRIPVVMHSHLPLRSNDSGLGRFLVKHTTKLLVGISLHTIDSWVEDRFPPSRIHYVPNGVDFQRFKLVAQSEKKDLRKKLNLPEHKRILLWVGRVHRSMKGSDRVERVARLLPDDTILVVVGNGPEYAGMLERCSAEITAGRLIMAGSCSMPENYYKAADEFLFTSYHEPFGLVILEAVASGLPITAFPVTGGGGAVCLLQEFDALMLEDDAADDMLTAMLQRSEERSAQVLEHRARALEIFSWGSIVASVMDVYKIALIRKL</sequence>
<dbReference type="CDD" id="cd03801">
    <property type="entry name" value="GT4_PimA-like"/>
    <property type="match status" value="1"/>
</dbReference>
<dbReference type="Proteomes" id="UP001290861">
    <property type="component" value="Unassembled WGS sequence"/>
</dbReference>